<sequence length="327" mass="36779">MSRSGEDTQALPSQEHTQARVRLTPFVAFARVDEMGVLVNAASDLYYELDPCQSLLCSALLTTDTVEDAIVLLRQDIEGSDTELRQALEAFQDHLEHLGLLEPTVEQGASPDHGYPRPRPSMIRPAVIVQPALQSPLWVRSWQRLSWDIFFAKQNMSMVCPHISCRARMRAIIQAIHVLLIYRREERWIAPCLRFLEQIRPSSSALSSLPSDEMLSLARRELLTSQVPMHLLFLFGPPASLEENEESKGLCIPRSLGLCAYLRALGLPAQLVLACARFSYGSGTQAYHAWTEVATHPINEAPEIVFGYAELMRFPVLAEDIENAMRR</sequence>
<dbReference type="AlphaFoldDB" id="D6TQ56"/>
<proteinExistence type="predicted"/>
<dbReference type="SUPFAM" id="SSF54001">
    <property type="entry name" value="Cysteine proteinases"/>
    <property type="match status" value="1"/>
</dbReference>
<evidence type="ECO:0000259" key="1">
    <source>
        <dbReference type="Pfam" id="PF13471"/>
    </source>
</evidence>
<evidence type="ECO:0000313" key="2">
    <source>
        <dbReference type="EMBL" id="EFH85704.1"/>
    </source>
</evidence>
<dbReference type="Pfam" id="PF13471">
    <property type="entry name" value="Transglut_core3"/>
    <property type="match status" value="1"/>
</dbReference>
<evidence type="ECO:0000313" key="3">
    <source>
        <dbReference type="Proteomes" id="UP000004508"/>
    </source>
</evidence>
<dbReference type="InterPro" id="IPR032708">
    <property type="entry name" value="McjB_C"/>
</dbReference>
<comment type="caution">
    <text evidence="2">The sequence shown here is derived from an EMBL/GenBank/DDBJ whole genome shotgun (WGS) entry which is preliminary data.</text>
</comment>
<gene>
    <name evidence="2" type="ORF">Krac_6934</name>
</gene>
<dbReference type="STRING" id="485913.Krac_6934"/>
<dbReference type="InParanoid" id="D6TQ56"/>
<dbReference type="InterPro" id="IPR038765">
    <property type="entry name" value="Papain-like_cys_pep_sf"/>
</dbReference>
<dbReference type="EMBL" id="ADVG01000002">
    <property type="protein sequence ID" value="EFH85704.1"/>
    <property type="molecule type" value="Genomic_DNA"/>
</dbReference>
<dbReference type="eggNOG" id="ENOG5033J2H">
    <property type="taxonomic scope" value="Bacteria"/>
</dbReference>
<feature type="domain" description="Microcin J25-processing protein McjB C-terminal" evidence="1">
    <location>
        <begin position="250"/>
        <end position="312"/>
    </location>
</feature>
<dbReference type="Proteomes" id="UP000004508">
    <property type="component" value="Unassembled WGS sequence"/>
</dbReference>
<name>D6TQ56_KTERA</name>
<organism evidence="2 3">
    <name type="scientific">Ktedonobacter racemifer DSM 44963</name>
    <dbReference type="NCBI Taxonomy" id="485913"/>
    <lineage>
        <taxon>Bacteria</taxon>
        <taxon>Bacillati</taxon>
        <taxon>Chloroflexota</taxon>
        <taxon>Ktedonobacteria</taxon>
        <taxon>Ktedonobacterales</taxon>
        <taxon>Ktedonobacteraceae</taxon>
        <taxon>Ktedonobacter</taxon>
    </lineage>
</organism>
<keyword evidence="3" id="KW-1185">Reference proteome</keyword>
<reference evidence="2 3" key="1">
    <citation type="journal article" date="2011" name="Stand. Genomic Sci.">
        <title>Non-contiguous finished genome sequence and contextual data of the filamentous soil bacterium Ktedonobacter racemifer type strain (SOSP1-21).</title>
        <authorList>
            <person name="Chang Y.J."/>
            <person name="Land M."/>
            <person name="Hauser L."/>
            <person name="Chertkov O."/>
            <person name="Del Rio T.G."/>
            <person name="Nolan M."/>
            <person name="Copeland A."/>
            <person name="Tice H."/>
            <person name="Cheng J.F."/>
            <person name="Lucas S."/>
            <person name="Han C."/>
            <person name="Goodwin L."/>
            <person name="Pitluck S."/>
            <person name="Ivanova N."/>
            <person name="Ovchinikova G."/>
            <person name="Pati A."/>
            <person name="Chen A."/>
            <person name="Palaniappan K."/>
            <person name="Mavromatis K."/>
            <person name="Liolios K."/>
            <person name="Brettin T."/>
            <person name="Fiebig A."/>
            <person name="Rohde M."/>
            <person name="Abt B."/>
            <person name="Goker M."/>
            <person name="Detter J.C."/>
            <person name="Woyke T."/>
            <person name="Bristow J."/>
            <person name="Eisen J.A."/>
            <person name="Markowitz V."/>
            <person name="Hugenholtz P."/>
            <person name="Kyrpides N.C."/>
            <person name="Klenk H.P."/>
            <person name="Lapidus A."/>
        </authorList>
    </citation>
    <scope>NUCLEOTIDE SEQUENCE [LARGE SCALE GENOMIC DNA]</scope>
    <source>
        <strain evidence="3">DSM 44963</strain>
    </source>
</reference>
<protein>
    <recommendedName>
        <fullName evidence="1">Microcin J25-processing protein McjB C-terminal domain-containing protein</fullName>
    </recommendedName>
</protein>
<accession>D6TQ56</accession>